<keyword evidence="2" id="KW-1185">Reference proteome</keyword>
<organism evidence="1 2">
    <name type="scientific">Oceaniferula marina</name>
    <dbReference type="NCBI Taxonomy" id="2748318"/>
    <lineage>
        <taxon>Bacteria</taxon>
        <taxon>Pseudomonadati</taxon>
        <taxon>Verrucomicrobiota</taxon>
        <taxon>Verrucomicrobiia</taxon>
        <taxon>Verrucomicrobiales</taxon>
        <taxon>Verrucomicrobiaceae</taxon>
        <taxon>Oceaniferula</taxon>
    </lineage>
</organism>
<proteinExistence type="predicted"/>
<dbReference type="AlphaFoldDB" id="A0A851GEE2"/>
<dbReference type="EMBL" id="JACBAZ010000002">
    <property type="protein sequence ID" value="NWK55539.1"/>
    <property type="molecule type" value="Genomic_DNA"/>
</dbReference>
<sequence length="59" mass="6460">MAAKRTVLGELGNVVLESAKKVKDPMTSKDKRKEWLEVMEKASAAYAAIDQTGQDPNPN</sequence>
<name>A0A851GEE2_9BACT</name>
<accession>A0A851GEE2</accession>
<reference evidence="1 2" key="1">
    <citation type="submission" date="2020-07" db="EMBL/GenBank/DDBJ databases">
        <title>Roseicoccus Jingziensis gen. nov., sp. nov., isolated from coastal seawater.</title>
        <authorList>
            <person name="Feng X."/>
        </authorList>
    </citation>
    <scope>NUCLEOTIDE SEQUENCE [LARGE SCALE GENOMIC DNA]</scope>
    <source>
        <strain evidence="1 2">N1E253</strain>
    </source>
</reference>
<evidence type="ECO:0000313" key="1">
    <source>
        <dbReference type="EMBL" id="NWK55539.1"/>
    </source>
</evidence>
<comment type="caution">
    <text evidence="1">The sequence shown here is derived from an EMBL/GenBank/DDBJ whole genome shotgun (WGS) entry which is preliminary data.</text>
</comment>
<gene>
    <name evidence="1" type="ORF">HW115_07945</name>
</gene>
<evidence type="ECO:0000313" key="2">
    <source>
        <dbReference type="Proteomes" id="UP000557872"/>
    </source>
</evidence>
<protein>
    <submittedName>
        <fullName evidence="1">Uncharacterized protein</fullName>
    </submittedName>
</protein>
<dbReference type="Proteomes" id="UP000557872">
    <property type="component" value="Unassembled WGS sequence"/>
</dbReference>
<dbReference type="RefSeq" id="WP_178932050.1">
    <property type="nucleotide sequence ID" value="NZ_JACBAZ010000002.1"/>
</dbReference>